<evidence type="ECO:0000256" key="2">
    <source>
        <dbReference type="SAM" id="Phobius"/>
    </source>
</evidence>
<evidence type="ECO:0008006" key="6">
    <source>
        <dbReference type="Google" id="ProtNLM"/>
    </source>
</evidence>
<sequence length="564" mass="60568">MLRCGEDRGGATTVTQRHRSLTILACAALLAAHLPCAGAQNCIPLSHSSTCCAFNSASVSTSSKLVDLFPFLSSVTDTRSFDSGLKGFVSQGFARTRYQTLIGCSEFSADNTTAYYARYTTSVLCNALVQNSISDCKLSGQAVKPLCADSCASYAQSEEEISSSNVCGQANDNALTQIRADFTNCALPANSLSGSCIEAATNEPNDCGFSSNIGSLCHYCSESSPNATDSCCVFSNATSRCKGVALPVMASTSLAPVTLTTTATQKPTSGSSSSKSNGHKLSGGAIAGIVVGSILGFFLLLLSCLLCLRHRRKRREESSSNIFTQPQTARSHNAMVYANDYERAAGIPVRPGTRVARMAALQTPRSEPPSGRYSPLSEYETVQKGSDDEHSPYRSASKEPALFPQRSGSLSSRSMLNLDPNTSSPEGPSDNTPESNPNSERLNSFSDYYSHEPIRPGYLVSTLWTYEPKASDEFALERGDVIRIIGIWDDGWATGVRTPLRAEDWSEAWETRGRNASFRDSGTTPSQEDEGGEAVKAFPLVCVCLPQYWRRTIEGSTEDLTMGR</sequence>
<gene>
    <name evidence="4" type="ORF">K470DRAFT_214194</name>
</gene>
<evidence type="ECO:0000256" key="3">
    <source>
        <dbReference type="SAM" id="SignalP"/>
    </source>
</evidence>
<dbReference type="SUPFAM" id="SSF50044">
    <property type="entry name" value="SH3-domain"/>
    <property type="match status" value="1"/>
</dbReference>
<proteinExistence type="predicted"/>
<dbReference type="InterPro" id="IPR036028">
    <property type="entry name" value="SH3-like_dom_sf"/>
</dbReference>
<name>A0A6A7C2T3_9PEZI</name>
<keyword evidence="2" id="KW-0472">Membrane</keyword>
<accession>A0A6A7C2T3</accession>
<evidence type="ECO:0000313" key="4">
    <source>
        <dbReference type="EMBL" id="KAF2861821.1"/>
    </source>
</evidence>
<keyword evidence="2" id="KW-1133">Transmembrane helix</keyword>
<evidence type="ECO:0000256" key="1">
    <source>
        <dbReference type="SAM" id="MobiDB-lite"/>
    </source>
</evidence>
<dbReference type="Proteomes" id="UP000799421">
    <property type="component" value="Unassembled WGS sequence"/>
</dbReference>
<dbReference type="CDD" id="cd00174">
    <property type="entry name" value="SH3"/>
    <property type="match status" value="1"/>
</dbReference>
<feature type="compositionally biased region" description="Polar residues" evidence="1">
    <location>
        <begin position="406"/>
        <end position="445"/>
    </location>
</feature>
<dbReference type="EMBL" id="MU005970">
    <property type="protein sequence ID" value="KAF2861821.1"/>
    <property type="molecule type" value="Genomic_DNA"/>
</dbReference>
<dbReference type="AlphaFoldDB" id="A0A6A7C2T3"/>
<dbReference type="Pfam" id="PF15345">
    <property type="entry name" value="TMEM51"/>
    <property type="match status" value="1"/>
</dbReference>
<protein>
    <recommendedName>
        <fullName evidence="6">SH3 domain-containing protein</fullName>
    </recommendedName>
</protein>
<evidence type="ECO:0000313" key="5">
    <source>
        <dbReference type="Proteomes" id="UP000799421"/>
    </source>
</evidence>
<dbReference type="OrthoDB" id="2163411at2759"/>
<feature type="transmembrane region" description="Helical" evidence="2">
    <location>
        <begin position="281"/>
        <end position="308"/>
    </location>
</feature>
<organism evidence="4 5">
    <name type="scientific">Piedraia hortae CBS 480.64</name>
    <dbReference type="NCBI Taxonomy" id="1314780"/>
    <lineage>
        <taxon>Eukaryota</taxon>
        <taxon>Fungi</taxon>
        <taxon>Dikarya</taxon>
        <taxon>Ascomycota</taxon>
        <taxon>Pezizomycotina</taxon>
        <taxon>Dothideomycetes</taxon>
        <taxon>Dothideomycetidae</taxon>
        <taxon>Capnodiales</taxon>
        <taxon>Piedraiaceae</taxon>
        <taxon>Piedraia</taxon>
    </lineage>
</organism>
<dbReference type="Gene3D" id="2.30.30.40">
    <property type="entry name" value="SH3 Domains"/>
    <property type="match status" value="1"/>
</dbReference>
<feature type="chain" id="PRO_5025491656" description="SH3 domain-containing protein" evidence="3">
    <location>
        <begin position="40"/>
        <end position="564"/>
    </location>
</feature>
<keyword evidence="5" id="KW-1185">Reference proteome</keyword>
<keyword evidence="2" id="KW-0812">Transmembrane</keyword>
<keyword evidence="3" id="KW-0732">Signal</keyword>
<feature type="region of interest" description="Disordered" evidence="1">
    <location>
        <begin position="361"/>
        <end position="445"/>
    </location>
</feature>
<feature type="signal peptide" evidence="3">
    <location>
        <begin position="1"/>
        <end position="39"/>
    </location>
</feature>
<reference evidence="4" key="1">
    <citation type="journal article" date="2020" name="Stud. Mycol.">
        <title>101 Dothideomycetes genomes: a test case for predicting lifestyles and emergence of pathogens.</title>
        <authorList>
            <person name="Haridas S."/>
            <person name="Albert R."/>
            <person name="Binder M."/>
            <person name="Bloem J."/>
            <person name="Labutti K."/>
            <person name="Salamov A."/>
            <person name="Andreopoulos B."/>
            <person name="Baker S."/>
            <person name="Barry K."/>
            <person name="Bills G."/>
            <person name="Bluhm B."/>
            <person name="Cannon C."/>
            <person name="Castanera R."/>
            <person name="Culley D."/>
            <person name="Daum C."/>
            <person name="Ezra D."/>
            <person name="Gonzalez J."/>
            <person name="Henrissat B."/>
            <person name="Kuo A."/>
            <person name="Liang C."/>
            <person name="Lipzen A."/>
            <person name="Lutzoni F."/>
            <person name="Magnuson J."/>
            <person name="Mondo S."/>
            <person name="Nolan M."/>
            <person name="Ohm R."/>
            <person name="Pangilinan J."/>
            <person name="Park H.-J."/>
            <person name="Ramirez L."/>
            <person name="Alfaro M."/>
            <person name="Sun H."/>
            <person name="Tritt A."/>
            <person name="Yoshinaga Y."/>
            <person name="Zwiers L.-H."/>
            <person name="Turgeon B."/>
            <person name="Goodwin S."/>
            <person name="Spatafora J."/>
            <person name="Crous P."/>
            <person name="Grigoriev I."/>
        </authorList>
    </citation>
    <scope>NUCLEOTIDE SEQUENCE</scope>
    <source>
        <strain evidence="4">CBS 480.64</strain>
    </source>
</reference>